<dbReference type="OrthoDB" id="9805999at2"/>
<evidence type="ECO:0000256" key="2">
    <source>
        <dbReference type="ARBA" id="ARBA00022448"/>
    </source>
</evidence>
<dbReference type="Gene3D" id="1.10.3720.10">
    <property type="entry name" value="MetI-like"/>
    <property type="match status" value="1"/>
</dbReference>
<keyword evidence="3" id="KW-1003">Cell membrane</keyword>
<dbReference type="AlphaFoldDB" id="A0A4P7A0J7"/>
<evidence type="ECO:0000256" key="7">
    <source>
        <dbReference type="ARBA" id="ARBA00023136"/>
    </source>
</evidence>
<evidence type="ECO:0000259" key="9">
    <source>
        <dbReference type="PROSITE" id="PS50928"/>
    </source>
</evidence>
<dbReference type="Proteomes" id="UP000294292">
    <property type="component" value="Chromosome"/>
</dbReference>
<feature type="transmembrane region" description="Helical" evidence="8">
    <location>
        <begin position="57"/>
        <end position="75"/>
    </location>
</feature>
<dbReference type="EMBL" id="CP038015">
    <property type="protein sequence ID" value="QBP42510.1"/>
    <property type="molecule type" value="Genomic_DNA"/>
</dbReference>
<dbReference type="InterPro" id="IPR043429">
    <property type="entry name" value="ArtM/GltK/GlnP/TcyL/YhdX-like"/>
</dbReference>
<dbReference type="GO" id="GO:0022857">
    <property type="term" value="F:transmembrane transporter activity"/>
    <property type="evidence" value="ECO:0007669"/>
    <property type="project" value="InterPro"/>
</dbReference>
<reference evidence="10 11" key="1">
    <citation type="submission" date="2019-03" db="EMBL/GenBank/DDBJ databases">
        <title>Complete genome sequence of Paenisporosarcina antarctica CGMCC 1.6503T.</title>
        <authorList>
            <person name="Rong J.-C."/>
            <person name="Chi N.-Y."/>
            <person name="Zhang Q.-F."/>
        </authorList>
    </citation>
    <scope>NUCLEOTIDE SEQUENCE [LARGE SCALE GENOMIC DNA]</scope>
    <source>
        <strain evidence="10 11">CGMCC 1.6503</strain>
    </source>
</reference>
<keyword evidence="11" id="KW-1185">Reference proteome</keyword>
<evidence type="ECO:0000313" key="11">
    <source>
        <dbReference type="Proteomes" id="UP000294292"/>
    </source>
</evidence>
<dbReference type="InterPro" id="IPR035906">
    <property type="entry name" value="MetI-like_sf"/>
</dbReference>
<dbReference type="NCBIfam" id="TIGR01726">
    <property type="entry name" value="HEQRo_perm_3TM"/>
    <property type="match status" value="1"/>
</dbReference>
<evidence type="ECO:0000256" key="3">
    <source>
        <dbReference type="ARBA" id="ARBA00022475"/>
    </source>
</evidence>
<organism evidence="10 11">
    <name type="scientific">Paenisporosarcina antarctica</name>
    <dbReference type="NCBI Taxonomy" id="417367"/>
    <lineage>
        <taxon>Bacteria</taxon>
        <taxon>Bacillati</taxon>
        <taxon>Bacillota</taxon>
        <taxon>Bacilli</taxon>
        <taxon>Bacillales</taxon>
        <taxon>Caryophanaceae</taxon>
        <taxon>Paenisporosarcina</taxon>
    </lineage>
</organism>
<evidence type="ECO:0000313" key="10">
    <source>
        <dbReference type="EMBL" id="QBP42510.1"/>
    </source>
</evidence>
<dbReference type="CDD" id="cd06261">
    <property type="entry name" value="TM_PBP2"/>
    <property type="match status" value="1"/>
</dbReference>
<feature type="transmembrane region" description="Helical" evidence="8">
    <location>
        <begin position="81"/>
        <end position="98"/>
    </location>
</feature>
<comment type="subcellular location">
    <subcellularLocation>
        <location evidence="1 8">Cell membrane</location>
        <topology evidence="1 8">Multi-pass membrane protein</topology>
    </subcellularLocation>
</comment>
<feature type="domain" description="ABC transmembrane type-1" evidence="9">
    <location>
        <begin position="19"/>
        <end position="207"/>
    </location>
</feature>
<dbReference type="SUPFAM" id="SSF161098">
    <property type="entry name" value="MetI-like"/>
    <property type="match status" value="1"/>
</dbReference>
<feature type="transmembrane region" description="Helical" evidence="8">
    <location>
        <begin position="181"/>
        <end position="203"/>
    </location>
</feature>
<dbReference type="Pfam" id="PF00528">
    <property type="entry name" value="BPD_transp_1"/>
    <property type="match status" value="1"/>
</dbReference>
<dbReference type="InterPro" id="IPR000515">
    <property type="entry name" value="MetI-like"/>
</dbReference>
<accession>A0A4P7A0J7</accession>
<sequence>MGYDFSLVYEYIPFLIEAAGLTVKISILSILVSTGVGLVSAFMKISRFKVLQMISDSYIAIIRGVPLLVQLYLIYYALPQFGIQLSAFSAAVIGLGIYSGSYVSEIARGSIASIPFGQMEAARSLGMTYFTAMKKVILPQAFRFSLPPLGNQFIITLKNSSLASVITANELMHTTARFASVNFAFLEFFIVASIMYFIMTFTLSKLVKWMEIRLSVGDRRSNA</sequence>
<keyword evidence="6 8" id="KW-1133">Transmembrane helix</keyword>
<proteinExistence type="inferred from homology"/>
<name>A0A4P7A0J7_9BACL</name>
<protein>
    <submittedName>
        <fullName evidence="10">Amino acid ABC transporter permease</fullName>
    </submittedName>
</protein>
<keyword evidence="4 8" id="KW-0812">Transmembrane</keyword>
<dbReference type="InterPro" id="IPR010065">
    <property type="entry name" value="AA_ABC_transptr_permease_3TM"/>
</dbReference>
<dbReference type="PANTHER" id="PTHR30614">
    <property type="entry name" value="MEMBRANE COMPONENT OF AMINO ACID ABC TRANSPORTER"/>
    <property type="match status" value="1"/>
</dbReference>
<evidence type="ECO:0000256" key="8">
    <source>
        <dbReference type="RuleBase" id="RU363032"/>
    </source>
</evidence>
<keyword evidence="7 8" id="KW-0472">Membrane</keyword>
<keyword evidence="5" id="KW-0029">Amino-acid transport</keyword>
<dbReference type="RefSeq" id="WP_134211058.1">
    <property type="nucleotide sequence ID" value="NZ_CP038015.1"/>
</dbReference>
<evidence type="ECO:0000256" key="6">
    <source>
        <dbReference type="ARBA" id="ARBA00022989"/>
    </source>
</evidence>
<dbReference type="GO" id="GO:0006865">
    <property type="term" value="P:amino acid transport"/>
    <property type="evidence" value="ECO:0007669"/>
    <property type="project" value="UniProtKB-KW"/>
</dbReference>
<gene>
    <name evidence="10" type="ORF">E2636_15750</name>
</gene>
<evidence type="ECO:0000256" key="4">
    <source>
        <dbReference type="ARBA" id="ARBA00022692"/>
    </source>
</evidence>
<feature type="transmembrane region" description="Helical" evidence="8">
    <location>
        <begin position="25"/>
        <end position="45"/>
    </location>
</feature>
<dbReference type="GO" id="GO:0043190">
    <property type="term" value="C:ATP-binding cassette (ABC) transporter complex"/>
    <property type="evidence" value="ECO:0007669"/>
    <property type="project" value="InterPro"/>
</dbReference>
<dbReference type="PANTHER" id="PTHR30614:SF0">
    <property type="entry name" value="L-CYSTINE TRANSPORT SYSTEM PERMEASE PROTEIN TCYL"/>
    <property type="match status" value="1"/>
</dbReference>
<evidence type="ECO:0000256" key="1">
    <source>
        <dbReference type="ARBA" id="ARBA00004651"/>
    </source>
</evidence>
<keyword evidence="2 8" id="KW-0813">Transport</keyword>
<dbReference type="KEGG" id="panc:E2636_15750"/>
<dbReference type="PROSITE" id="PS50928">
    <property type="entry name" value="ABC_TM1"/>
    <property type="match status" value="1"/>
</dbReference>
<comment type="similarity">
    <text evidence="8">Belongs to the binding-protein-dependent transport system permease family.</text>
</comment>
<evidence type="ECO:0000256" key="5">
    <source>
        <dbReference type="ARBA" id="ARBA00022970"/>
    </source>
</evidence>
<dbReference type="FunFam" id="1.10.3720.10:FF:000033">
    <property type="entry name" value="Polar amino acid ABC transporter permease"/>
    <property type="match status" value="1"/>
</dbReference>